<dbReference type="AlphaFoldDB" id="A0A0C2GXD2"/>
<dbReference type="InterPro" id="IPR035940">
    <property type="entry name" value="CAP_sf"/>
</dbReference>
<dbReference type="Gene3D" id="3.40.33.10">
    <property type="entry name" value="CAP"/>
    <property type="match status" value="1"/>
</dbReference>
<evidence type="ECO:0000313" key="2">
    <source>
        <dbReference type="EMBL" id="KIH61786.1"/>
    </source>
</evidence>
<name>A0A0C2GXD2_9BILA</name>
<accession>A0A0C2GXD2</accession>
<protein>
    <submittedName>
        <fullName evidence="2">SCP-like protein</fullName>
    </submittedName>
</protein>
<sequence length="128" mass="14605">MDQNYFTDNVRETLLTAHNELRRTVAEGNQPNHQRTLPPAKNMYELQYDCDMEKEVKEEIEKCSGQATLLEQYGQNFLVGSPISNGSELHLKPIDPMVHAKTLRFGCGYKGDCNNNADIHISCIYNLE</sequence>
<dbReference type="OrthoDB" id="5874910at2759"/>
<proteinExistence type="predicted"/>
<dbReference type="EMBL" id="KN729823">
    <property type="protein sequence ID" value="KIH61786.1"/>
    <property type="molecule type" value="Genomic_DNA"/>
</dbReference>
<reference evidence="2 3" key="1">
    <citation type="submission" date="2013-12" db="EMBL/GenBank/DDBJ databases">
        <title>Draft genome of the parsitic nematode Ancylostoma duodenale.</title>
        <authorList>
            <person name="Mitreva M."/>
        </authorList>
    </citation>
    <scope>NUCLEOTIDE SEQUENCE [LARGE SCALE GENOMIC DNA]</scope>
    <source>
        <strain evidence="2 3">Zhejiang</strain>
    </source>
</reference>
<dbReference type="Pfam" id="PF00188">
    <property type="entry name" value="CAP"/>
    <property type="match status" value="1"/>
</dbReference>
<gene>
    <name evidence="2" type="ORF">ANCDUO_07933</name>
</gene>
<evidence type="ECO:0000313" key="3">
    <source>
        <dbReference type="Proteomes" id="UP000054047"/>
    </source>
</evidence>
<dbReference type="InterPro" id="IPR014044">
    <property type="entry name" value="CAP_dom"/>
</dbReference>
<feature type="domain" description="SCP" evidence="1">
    <location>
        <begin position="9"/>
        <end position="128"/>
    </location>
</feature>
<dbReference type="Proteomes" id="UP000054047">
    <property type="component" value="Unassembled WGS sequence"/>
</dbReference>
<dbReference type="SMART" id="SM00198">
    <property type="entry name" value="SCP"/>
    <property type="match status" value="1"/>
</dbReference>
<organism evidence="2 3">
    <name type="scientific">Ancylostoma duodenale</name>
    <dbReference type="NCBI Taxonomy" id="51022"/>
    <lineage>
        <taxon>Eukaryota</taxon>
        <taxon>Metazoa</taxon>
        <taxon>Ecdysozoa</taxon>
        <taxon>Nematoda</taxon>
        <taxon>Chromadorea</taxon>
        <taxon>Rhabditida</taxon>
        <taxon>Rhabditina</taxon>
        <taxon>Rhabditomorpha</taxon>
        <taxon>Strongyloidea</taxon>
        <taxon>Ancylostomatidae</taxon>
        <taxon>Ancylostomatinae</taxon>
        <taxon>Ancylostoma</taxon>
    </lineage>
</organism>
<evidence type="ECO:0000259" key="1">
    <source>
        <dbReference type="SMART" id="SM00198"/>
    </source>
</evidence>
<keyword evidence="3" id="KW-1185">Reference proteome</keyword>
<dbReference type="CDD" id="cd05380">
    <property type="entry name" value="CAP_euk"/>
    <property type="match status" value="1"/>
</dbReference>
<dbReference type="SUPFAM" id="SSF55797">
    <property type="entry name" value="PR-1-like"/>
    <property type="match status" value="1"/>
</dbReference>